<feature type="signal peptide" evidence="1">
    <location>
        <begin position="1"/>
        <end position="28"/>
    </location>
</feature>
<protein>
    <recommendedName>
        <fullName evidence="4">EGF-like domain-containing protein</fullName>
    </recommendedName>
</protein>
<keyword evidence="1" id="KW-0732">Signal</keyword>
<gene>
    <name evidence="2" type="ORF">EWB00_009212</name>
</gene>
<organism evidence="2 3">
    <name type="scientific">Schistosoma japonicum</name>
    <name type="common">Blood fluke</name>
    <dbReference type="NCBI Taxonomy" id="6182"/>
    <lineage>
        <taxon>Eukaryota</taxon>
        <taxon>Metazoa</taxon>
        <taxon>Spiralia</taxon>
        <taxon>Lophotrochozoa</taxon>
        <taxon>Platyhelminthes</taxon>
        <taxon>Trematoda</taxon>
        <taxon>Digenea</taxon>
        <taxon>Strigeidida</taxon>
        <taxon>Schistosomatoidea</taxon>
        <taxon>Schistosomatidae</taxon>
        <taxon>Schistosoma</taxon>
    </lineage>
</organism>
<dbReference type="AlphaFoldDB" id="A0A4Z2CNE4"/>
<evidence type="ECO:0000256" key="1">
    <source>
        <dbReference type="SAM" id="SignalP"/>
    </source>
</evidence>
<keyword evidence="3" id="KW-1185">Reference proteome</keyword>
<dbReference type="EMBL" id="SKCS01000523">
    <property type="protein sequence ID" value="TNN05500.1"/>
    <property type="molecule type" value="Genomic_DNA"/>
</dbReference>
<dbReference type="Proteomes" id="UP000311919">
    <property type="component" value="Unassembled WGS sequence"/>
</dbReference>
<proteinExistence type="predicted"/>
<name>A0A4Z2CNE4_SCHJA</name>
<accession>A0A4Z2CNE4</accession>
<feature type="chain" id="PRO_5021264411" description="EGF-like domain-containing protein" evidence="1">
    <location>
        <begin position="29"/>
        <end position="161"/>
    </location>
</feature>
<evidence type="ECO:0000313" key="2">
    <source>
        <dbReference type="EMBL" id="TNN05500.1"/>
    </source>
</evidence>
<evidence type="ECO:0000313" key="3">
    <source>
        <dbReference type="Proteomes" id="UP000311919"/>
    </source>
</evidence>
<evidence type="ECO:0008006" key="4">
    <source>
        <dbReference type="Google" id="ProtNLM"/>
    </source>
</evidence>
<sequence>MTTNTTCSVLLLFVILFLFTLNVQYIQCTTTITVNDLLVYPNRYKKLFKIIHYLIRQCSPYCLNFGRLEKPDMPWKKCYCLCPDDYYGIACEFSRNNDEIETNNNNNQNNNNNDNNHLTTNMYNIKSNSLPFSYRHASSLITTAGNNNDQEIDDQQMIIVK</sequence>
<comment type="caution">
    <text evidence="2">The sequence shown here is derived from an EMBL/GenBank/DDBJ whole genome shotgun (WGS) entry which is preliminary data.</text>
</comment>
<dbReference type="OrthoDB" id="6150863at2759"/>
<reference evidence="2 3" key="1">
    <citation type="submission" date="2019-03" db="EMBL/GenBank/DDBJ databases">
        <title>An improved genome assembly of the fluke Schistosoma japonicum.</title>
        <authorList>
            <person name="Hu W."/>
            <person name="Luo F."/>
            <person name="Yin M."/>
            <person name="Mo X."/>
            <person name="Sun C."/>
            <person name="Wu Q."/>
            <person name="Zhu B."/>
            <person name="Xiang M."/>
            <person name="Wang J."/>
            <person name="Wang Y."/>
            <person name="Zhang T."/>
            <person name="Xu B."/>
            <person name="Zheng H."/>
            <person name="Feng Z."/>
        </authorList>
    </citation>
    <scope>NUCLEOTIDE SEQUENCE [LARGE SCALE GENOMIC DNA]</scope>
    <source>
        <strain evidence="2">HuSjv2</strain>
        <tissue evidence="2">Worms</tissue>
    </source>
</reference>